<keyword evidence="3" id="KW-1185">Reference proteome</keyword>
<name>A0ABT2CXL3_9BURK</name>
<dbReference type="Proteomes" id="UP001204621">
    <property type="component" value="Unassembled WGS sequence"/>
</dbReference>
<proteinExistence type="predicted"/>
<sequence>MTTKDVLRAQVMAQVLEGKLGQAYQAQRRRDAQAGEPPASLRYCGSPL</sequence>
<accession>A0ABT2CXL3</accession>
<evidence type="ECO:0000313" key="2">
    <source>
        <dbReference type="EMBL" id="MCS0658726.1"/>
    </source>
</evidence>
<feature type="region of interest" description="Disordered" evidence="1">
    <location>
        <begin position="27"/>
        <end position="48"/>
    </location>
</feature>
<evidence type="ECO:0000313" key="3">
    <source>
        <dbReference type="Proteomes" id="UP001204621"/>
    </source>
</evidence>
<evidence type="ECO:0000256" key="1">
    <source>
        <dbReference type="SAM" id="MobiDB-lite"/>
    </source>
</evidence>
<protein>
    <submittedName>
        <fullName evidence="2">Uncharacterized protein</fullName>
    </submittedName>
</protein>
<gene>
    <name evidence="2" type="ORF">NX778_11680</name>
</gene>
<organism evidence="2 3">
    <name type="scientific">Massilia terrae</name>
    <dbReference type="NCBI Taxonomy" id="1811224"/>
    <lineage>
        <taxon>Bacteria</taxon>
        <taxon>Pseudomonadati</taxon>
        <taxon>Pseudomonadota</taxon>
        <taxon>Betaproteobacteria</taxon>
        <taxon>Burkholderiales</taxon>
        <taxon>Oxalobacteraceae</taxon>
        <taxon>Telluria group</taxon>
        <taxon>Massilia</taxon>
    </lineage>
</organism>
<dbReference type="EMBL" id="JANUGU010000003">
    <property type="protein sequence ID" value="MCS0658726.1"/>
    <property type="molecule type" value="Genomic_DNA"/>
</dbReference>
<reference evidence="2 3" key="1">
    <citation type="submission" date="2022-08" db="EMBL/GenBank/DDBJ databases">
        <title>Reclassification of Massilia species as members of the genera Telluria, Duganella, Pseudoduganella, Mokoshia gen. nov. and Zemynaea gen. nov. using orthogonal and non-orthogonal genome-based approaches.</title>
        <authorList>
            <person name="Bowman J.P."/>
        </authorList>
    </citation>
    <scope>NUCLEOTIDE SEQUENCE [LARGE SCALE GENOMIC DNA]</scope>
    <source>
        <strain evidence="2 3">JCM 31606</strain>
    </source>
</reference>
<comment type="caution">
    <text evidence="2">The sequence shown here is derived from an EMBL/GenBank/DDBJ whole genome shotgun (WGS) entry which is preliminary data.</text>
</comment>
<dbReference type="RefSeq" id="WP_258811914.1">
    <property type="nucleotide sequence ID" value="NZ_JANUGU010000003.1"/>
</dbReference>